<dbReference type="EMBL" id="OX465079">
    <property type="protein sequence ID" value="CAI9274893.1"/>
    <property type="molecule type" value="Genomic_DNA"/>
</dbReference>
<evidence type="ECO:0000313" key="6">
    <source>
        <dbReference type="EMBL" id="CAI9274893.1"/>
    </source>
</evidence>
<dbReference type="Pfam" id="PF13639">
    <property type="entry name" value="zf-RING_2"/>
    <property type="match status" value="1"/>
</dbReference>
<keyword evidence="1" id="KW-0479">Metal-binding</keyword>
<dbReference type="GO" id="GO:0061630">
    <property type="term" value="F:ubiquitin protein ligase activity"/>
    <property type="evidence" value="ECO:0007669"/>
    <property type="project" value="TreeGrafter"/>
</dbReference>
<evidence type="ECO:0000259" key="5">
    <source>
        <dbReference type="PROSITE" id="PS50089"/>
    </source>
</evidence>
<evidence type="ECO:0000256" key="1">
    <source>
        <dbReference type="ARBA" id="ARBA00022723"/>
    </source>
</evidence>
<evidence type="ECO:0000256" key="4">
    <source>
        <dbReference type="PROSITE-ProRule" id="PRU00175"/>
    </source>
</evidence>
<reference evidence="6" key="1">
    <citation type="submission" date="2023-04" db="EMBL/GenBank/DDBJ databases">
        <authorList>
            <person name="Vijverberg K."/>
            <person name="Xiong W."/>
            <person name="Schranz E."/>
        </authorList>
    </citation>
    <scope>NUCLEOTIDE SEQUENCE</scope>
</reference>
<sequence>MSPASTEFIRRLPKIIARCSLLKALPTTTCAICTDDFICQDKLVRLPNCHHLFHRKCILPWFSIKNTCPLCRHVFPVQQPNRNYMQLRTRQQSSDTHVFYLNFHLRPLPPSNSDDSPSPMGLLGDMLVAEGYPELATRACGPFWVSVDRIQPSAAGQ</sequence>
<name>A0AA35YJ72_LACSI</name>
<keyword evidence="2 4" id="KW-0863">Zinc-finger</keyword>
<dbReference type="GO" id="GO:0016567">
    <property type="term" value="P:protein ubiquitination"/>
    <property type="evidence" value="ECO:0007669"/>
    <property type="project" value="TreeGrafter"/>
</dbReference>
<accession>A0AA35YJ72</accession>
<dbReference type="InterPro" id="IPR001841">
    <property type="entry name" value="Znf_RING"/>
</dbReference>
<dbReference type="InterPro" id="IPR013083">
    <property type="entry name" value="Znf_RING/FYVE/PHD"/>
</dbReference>
<dbReference type="Gene3D" id="3.30.40.10">
    <property type="entry name" value="Zinc/RING finger domain, C3HC4 (zinc finger)"/>
    <property type="match status" value="1"/>
</dbReference>
<dbReference type="GO" id="GO:0008270">
    <property type="term" value="F:zinc ion binding"/>
    <property type="evidence" value="ECO:0007669"/>
    <property type="project" value="UniProtKB-KW"/>
</dbReference>
<keyword evidence="7" id="KW-1185">Reference proteome</keyword>
<evidence type="ECO:0000256" key="3">
    <source>
        <dbReference type="ARBA" id="ARBA00022833"/>
    </source>
</evidence>
<dbReference type="Proteomes" id="UP001177003">
    <property type="component" value="Chromosome 3"/>
</dbReference>
<organism evidence="6 7">
    <name type="scientific">Lactuca saligna</name>
    <name type="common">Willowleaf lettuce</name>
    <dbReference type="NCBI Taxonomy" id="75948"/>
    <lineage>
        <taxon>Eukaryota</taxon>
        <taxon>Viridiplantae</taxon>
        <taxon>Streptophyta</taxon>
        <taxon>Embryophyta</taxon>
        <taxon>Tracheophyta</taxon>
        <taxon>Spermatophyta</taxon>
        <taxon>Magnoliopsida</taxon>
        <taxon>eudicotyledons</taxon>
        <taxon>Gunneridae</taxon>
        <taxon>Pentapetalae</taxon>
        <taxon>asterids</taxon>
        <taxon>campanulids</taxon>
        <taxon>Asterales</taxon>
        <taxon>Asteraceae</taxon>
        <taxon>Cichorioideae</taxon>
        <taxon>Cichorieae</taxon>
        <taxon>Lactucinae</taxon>
        <taxon>Lactuca</taxon>
    </lineage>
</organism>
<evidence type="ECO:0000256" key="2">
    <source>
        <dbReference type="ARBA" id="ARBA00022771"/>
    </source>
</evidence>
<dbReference type="SUPFAM" id="SSF57850">
    <property type="entry name" value="RING/U-box"/>
    <property type="match status" value="1"/>
</dbReference>
<dbReference type="AlphaFoldDB" id="A0AA35YJ72"/>
<proteinExistence type="predicted"/>
<dbReference type="PANTHER" id="PTHR45969:SF69">
    <property type="entry name" value="FINGER DOMAIN PROTEIN, PUTATIVE (AFU_ORTHOLOGUE AFUA_3G12190)-RELATED"/>
    <property type="match status" value="1"/>
</dbReference>
<dbReference type="PROSITE" id="PS50089">
    <property type="entry name" value="ZF_RING_2"/>
    <property type="match status" value="1"/>
</dbReference>
<feature type="domain" description="RING-type" evidence="5">
    <location>
        <begin position="30"/>
        <end position="72"/>
    </location>
</feature>
<dbReference type="SMART" id="SM00184">
    <property type="entry name" value="RING"/>
    <property type="match status" value="1"/>
</dbReference>
<gene>
    <name evidence="6" type="ORF">LSALG_LOCUS14941</name>
</gene>
<evidence type="ECO:0000313" key="7">
    <source>
        <dbReference type="Proteomes" id="UP001177003"/>
    </source>
</evidence>
<dbReference type="PANTHER" id="PTHR45969">
    <property type="entry name" value="RING ZINC FINGER PROTEIN-RELATED"/>
    <property type="match status" value="1"/>
</dbReference>
<keyword evidence="3" id="KW-0862">Zinc</keyword>
<protein>
    <recommendedName>
        <fullName evidence="5">RING-type domain-containing protein</fullName>
    </recommendedName>
</protein>